<accession>A0A1I5XDY9</accession>
<evidence type="ECO:0000256" key="2">
    <source>
        <dbReference type="ARBA" id="ARBA00023295"/>
    </source>
</evidence>
<dbReference type="Pfam" id="PF10633">
    <property type="entry name" value="NPCBM_assoc"/>
    <property type="match status" value="1"/>
</dbReference>
<dbReference type="AlphaFoldDB" id="A0A1I5XDY9"/>
<dbReference type="InterPro" id="IPR029486">
    <property type="entry name" value="GH97_N"/>
</dbReference>
<evidence type="ECO:0000256" key="1">
    <source>
        <dbReference type="ARBA" id="ARBA00022801"/>
    </source>
</evidence>
<dbReference type="InterPro" id="IPR019563">
    <property type="entry name" value="GH97_catalytic"/>
</dbReference>
<organism evidence="4 5">
    <name type="scientific">Amycolatopsis arida</name>
    <dbReference type="NCBI Taxonomy" id="587909"/>
    <lineage>
        <taxon>Bacteria</taxon>
        <taxon>Bacillati</taxon>
        <taxon>Actinomycetota</taxon>
        <taxon>Actinomycetes</taxon>
        <taxon>Pseudonocardiales</taxon>
        <taxon>Pseudonocardiaceae</taxon>
        <taxon>Amycolatopsis</taxon>
    </lineage>
</organism>
<evidence type="ECO:0000313" key="4">
    <source>
        <dbReference type="EMBL" id="SFQ30094.1"/>
    </source>
</evidence>
<dbReference type="Pfam" id="PF08305">
    <property type="entry name" value="NPCBM"/>
    <property type="match status" value="1"/>
</dbReference>
<dbReference type="InterPro" id="IPR008979">
    <property type="entry name" value="Galactose-bd-like_sf"/>
</dbReference>
<dbReference type="PANTHER" id="PTHR35803:SF2">
    <property type="entry name" value="RETAINING ALPHA-GALACTOSIDASE"/>
    <property type="match status" value="1"/>
</dbReference>
<dbReference type="InterPro" id="IPR014718">
    <property type="entry name" value="GH-type_carb-bd"/>
</dbReference>
<feature type="domain" description="Glycosyl hydrolase family 98 putative carbohydrate-binding module" evidence="3">
    <location>
        <begin position="739"/>
        <end position="884"/>
    </location>
</feature>
<dbReference type="SMART" id="SM00776">
    <property type="entry name" value="NPCBM"/>
    <property type="match status" value="1"/>
</dbReference>
<dbReference type="SUPFAM" id="SSF49785">
    <property type="entry name" value="Galactose-binding domain-like"/>
    <property type="match status" value="1"/>
</dbReference>
<name>A0A1I5XDY9_9PSEU</name>
<dbReference type="RefSeq" id="WP_092531344.1">
    <property type="nucleotide sequence ID" value="NZ_FOWW01000006.1"/>
</dbReference>
<dbReference type="InterPro" id="IPR052720">
    <property type="entry name" value="Glycosyl_hydrolase_97"/>
</dbReference>
<proteinExistence type="predicted"/>
<dbReference type="Gene3D" id="2.70.98.10">
    <property type="match status" value="1"/>
</dbReference>
<dbReference type="InterPro" id="IPR038637">
    <property type="entry name" value="NPCBM_sf"/>
</dbReference>
<dbReference type="OrthoDB" id="57532at2"/>
<evidence type="ECO:0000259" key="3">
    <source>
        <dbReference type="SMART" id="SM00776"/>
    </source>
</evidence>
<dbReference type="PANTHER" id="PTHR35803">
    <property type="entry name" value="GLUCAN 1,4-ALPHA-GLUCOSIDASE SUSB-RELATED"/>
    <property type="match status" value="1"/>
</dbReference>
<dbReference type="InterPro" id="IPR013222">
    <property type="entry name" value="Glyco_hyd_98_carb-bd"/>
</dbReference>
<dbReference type="Pfam" id="PF14509">
    <property type="entry name" value="GH97_C"/>
    <property type="match status" value="1"/>
</dbReference>
<sequence>MRSWSVAFLGVVLVVGLAPPPVWAGTGGWAVRSVSGTLAAEVHRDARAGTLRLAVRTRHGEVLSADLGVRTERADLTRDLRPEGARLAWVHERYETAVGKRRRHRDTARELSIAFRHPSGQRLEVEVRVFDDGVGYRYRLPGAGPVRVLAEASSFRFPAATTMWAAEHRANYENLYDRLDVRAVEDVPYQFPALFRVPGGAWALVSESDVDGRYAAAHLRPTGAAGHFRVAFPDGGVRSALPLATPWRVAVVGGLADIVRTDLVTDLAQDARFPIPDWVRPGRVAWSWWSEGSSPRDERRQRDYVDHAAEEGWEYVLVDEGWSPEWMPGFVDYAARRGVGVLLWARWTDLDTPAERDTLLARWKSWGVAGVKIDFMDSDSQDRMRWYDDVLAATAEHRLAVNFHGSTVPRGVERTWPHVLTMEGVRGAEDYHFGYLTPRHNVMLPFTRNVVGPMDYTPVTFSAQRETSAGHELALAVVYESGWQHPADGVESYDSRGVVEAVLRRLPTAWDETRLVDGMPGESATVARRAGRDWFVGAIRAGQPADLRIPLDFLEPGRRYVADIVRDTPGTGLDDLEVERRTVEAGTRLTVPAAEHGGAVVLLCPAERGGCLDDTLLSRLTVRPERGFLDPGSTATVEVAVENDTVDVTTVDGAAGRPLERVAVDLTVPPGWEVRPVAPVPATVPPGGTVTGRWIVAVPADAELGSAHELRAELGYRAGPSEVRRTAVEPVHVTPAEPPPASGYLSDGTPLRSFNWVGPVERDRSNGGPEPGDGGPITLGGRVYAKGLGGHAHSEQVYHLGGRCDRFRAVVGLDDVAGPRGSVVFQVWTDGRLRHDSGPRVPGAPPVPVDVPLRGAETLRLVLADGGDFVPDDLGDWADARVSC</sequence>
<dbReference type="InterPro" id="IPR013785">
    <property type="entry name" value="Aldolase_TIM"/>
</dbReference>
<dbReference type="InterPro" id="IPR018905">
    <property type="entry name" value="A-galactase_NEW3"/>
</dbReference>
<dbReference type="InterPro" id="IPR013780">
    <property type="entry name" value="Glyco_hydro_b"/>
</dbReference>
<keyword evidence="5" id="KW-1185">Reference proteome</keyword>
<dbReference type="SUPFAM" id="SSF51445">
    <property type="entry name" value="(Trans)glycosidases"/>
    <property type="match status" value="1"/>
</dbReference>
<dbReference type="Gene3D" id="3.20.20.70">
    <property type="entry name" value="Aldolase class I"/>
    <property type="match status" value="1"/>
</dbReference>
<dbReference type="EMBL" id="FOWW01000006">
    <property type="protein sequence ID" value="SFQ30094.1"/>
    <property type="molecule type" value="Genomic_DNA"/>
</dbReference>
<dbReference type="InterPro" id="IPR029483">
    <property type="entry name" value="GH97_C"/>
</dbReference>
<dbReference type="Proteomes" id="UP000198727">
    <property type="component" value="Unassembled WGS sequence"/>
</dbReference>
<dbReference type="STRING" id="587909.SAMN05421810_1066"/>
<keyword evidence="1" id="KW-0378">Hydrolase</keyword>
<dbReference type="Pfam" id="PF10566">
    <property type="entry name" value="Glyco_hydro_97"/>
    <property type="match status" value="1"/>
</dbReference>
<dbReference type="InterPro" id="IPR017853">
    <property type="entry name" value="GH"/>
</dbReference>
<reference evidence="5" key="1">
    <citation type="submission" date="2016-10" db="EMBL/GenBank/DDBJ databases">
        <authorList>
            <person name="Varghese N."/>
            <person name="Submissions S."/>
        </authorList>
    </citation>
    <scope>NUCLEOTIDE SEQUENCE [LARGE SCALE GENOMIC DNA]</scope>
    <source>
        <strain evidence="5">CGMCC 4.5579</strain>
    </source>
</reference>
<dbReference type="Gene3D" id="2.60.120.1060">
    <property type="entry name" value="NPCBM/NEW2 domain"/>
    <property type="match status" value="1"/>
</dbReference>
<gene>
    <name evidence="4" type="ORF">SAMN05421810_1066</name>
</gene>
<dbReference type="Gene3D" id="2.60.40.1180">
    <property type="entry name" value="Golgi alpha-mannosidase II"/>
    <property type="match status" value="1"/>
</dbReference>
<keyword evidence="2" id="KW-0326">Glycosidase</keyword>
<dbReference type="GO" id="GO:0016798">
    <property type="term" value="F:hydrolase activity, acting on glycosyl bonds"/>
    <property type="evidence" value="ECO:0007669"/>
    <property type="project" value="UniProtKB-KW"/>
</dbReference>
<protein>
    <submittedName>
        <fullName evidence="4">NPCBM-associated, NEW3 domain of alpha-galactosidase</fullName>
    </submittedName>
</protein>
<dbReference type="GO" id="GO:0030246">
    <property type="term" value="F:carbohydrate binding"/>
    <property type="evidence" value="ECO:0007669"/>
    <property type="project" value="InterPro"/>
</dbReference>
<dbReference type="Pfam" id="PF14508">
    <property type="entry name" value="GH97_N"/>
    <property type="match status" value="1"/>
</dbReference>
<evidence type="ECO:0000313" key="5">
    <source>
        <dbReference type="Proteomes" id="UP000198727"/>
    </source>
</evidence>